<gene>
    <name evidence="3" type="ORF">Ocin01_10026</name>
</gene>
<dbReference type="EMBL" id="LJIJ01000515">
    <property type="protein sequence ID" value="ODM96656.1"/>
    <property type="molecule type" value="Genomic_DNA"/>
</dbReference>
<dbReference type="SUPFAM" id="SSF47986">
    <property type="entry name" value="DEATH domain"/>
    <property type="match status" value="1"/>
</dbReference>
<keyword evidence="3" id="KW-0687">Ribonucleoprotein</keyword>
<keyword evidence="3" id="KW-0689">Ribosomal protein</keyword>
<evidence type="ECO:0000259" key="2">
    <source>
        <dbReference type="PROSITE" id="PS50053"/>
    </source>
</evidence>
<dbReference type="InterPro" id="IPR050158">
    <property type="entry name" value="Ubiquitin_ubiquitin-like"/>
</dbReference>
<dbReference type="InterPro" id="IPR029071">
    <property type="entry name" value="Ubiquitin-like_domsf"/>
</dbReference>
<proteinExistence type="predicted"/>
<name>A0A1D2MUH2_ORCCI</name>
<organism evidence="3 4">
    <name type="scientific">Orchesella cincta</name>
    <name type="common">Springtail</name>
    <name type="synonym">Podura cincta</name>
    <dbReference type="NCBI Taxonomy" id="48709"/>
    <lineage>
        <taxon>Eukaryota</taxon>
        <taxon>Metazoa</taxon>
        <taxon>Ecdysozoa</taxon>
        <taxon>Arthropoda</taxon>
        <taxon>Hexapoda</taxon>
        <taxon>Collembola</taxon>
        <taxon>Entomobryomorpha</taxon>
        <taxon>Entomobryoidea</taxon>
        <taxon>Orchesellidae</taxon>
        <taxon>Orchesellinae</taxon>
        <taxon>Orchesella</taxon>
    </lineage>
</organism>
<dbReference type="PROSITE" id="PS50053">
    <property type="entry name" value="UBIQUITIN_2"/>
    <property type="match status" value="1"/>
</dbReference>
<evidence type="ECO:0000313" key="4">
    <source>
        <dbReference type="Proteomes" id="UP000094527"/>
    </source>
</evidence>
<dbReference type="SMART" id="SM00213">
    <property type="entry name" value="UBQ"/>
    <property type="match status" value="1"/>
</dbReference>
<keyword evidence="4" id="KW-1185">Reference proteome</keyword>
<evidence type="ECO:0000256" key="1">
    <source>
        <dbReference type="SAM" id="Phobius"/>
    </source>
</evidence>
<dbReference type="OrthoDB" id="1885901at2759"/>
<dbReference type="SUPFAM" id="SSF54236">
    <property type="entry name" value="Ubiquitin-like"/>
    <property type="match status" value="1"/>
</dbReference>
<dbReference type="PANTHER" id="PTHR10666">
    <property type="entry name" value="UBIQUITIN"/>
    <property type="match status" value="1"/>
</dbReference>
<dbReference type="InterPro" id="IPR000626">
    <property type="entry name" value="Ubiquitin-like_dom"/>
</dbReference>
<sequence length="429" mass="48785">MSKLVSNTQCNTLLVARLLEKGVLSANDTDVLKTLKNNEGEFRQSYELYTILKTRKDAYDILLESLNLTNQTGAAKILSDGISKERRITRVFWRDSGMSIPDQTEAKFNAILRGLNGELFSKVYLQDFSFLPKHWTLRYMNVLLADGTDLTTLLCDAKFPIYVNTNNGSTFIQIFVNTLLDKTFNFKVLDSVSVAYIKSLIFQEQDIPANQMRLIHNGQHLYDHKTLRECNILNNSVIFLVLRLRGGWLSTDFKAGQKDGVGLLARNEWEGYKVGLNLIGESSNKSCPTQEHNKGETIDRVGCGKSLFRFQIRNKIESIVLESFEGHDKYKYFDPAGNPVEYDKMEIHTVAEDWSLNFCIFCEAEEFKTLLKQEKPSQIITGQDEVIVRNPPDIVNTVDYDGISFRGKFLQFCLLIGFLAVVLAAGKNF</sequence>
<dbReference type="PRINTS" id="PR00348">
    <property type="entry name" value="UBIQUITIN"/>
</dbReference>
<protein>
    <submittedName>
        <fullName evidence="3">Ubiquitin-60S ribosomal protein L40</fullName>
    </submittedName>
</protein>
<reference evidence="3 4" key="1">
    <citation type="journal article" date="2016" name="Genome Biol. Evol.">
        <title>Gene Family Evolution Reflects Adaptation to Soil Environmental Stressors in the Genome of the Collembolan Orchesella cincta.</title>
        <authorList>
            <person name="Faddeeva-Vakhrusheva A."/>
            <person name="Derks M.F."/>
            <person name="Anvar S.Y."/>
            <person name="Agamennone V."/>
            <person name="Suring W."/>
            <person name="Smit S."/>
            <person name="van Straalen N.M."/>
            <person name="Roelofs D."/>
        </authorList>
    </citation>
    <scope>NUCLEOTIDE SEQUENCE [LARGE SCALE GENOMIC DNA]</scope>
    <source>
        <tissue evidence="3">Mixed pool</tissue>
    </source>
</reference>
<feature type="transmembrane region" description="Helical" evidence="1">
    <location>
        <begin position="409"/>
        <end position="426"/>
    </location>
</feature>
<comment type="caution">
    <text evidence="3">The sequence shown here is derived from an EMBL/GenBank/DDBJ whole genome shotgun (WGS) entry which is preliminary data.</text>
</comment>
<keyword evidence="1" id="KW-0472">Membrane</keyword>
<dbReference type="CDD" id="cd01671">
    <property type="entry name" value="CARD"/>
    <property type="match status" value="1"/>
</dbReference>
<dbReference type="Pfam" id="PF00240">
    <property type="entry name" value="ubiquitin"/>
    <property type="match status" value="1"/>
</dbReference>
<dbReference type="GO" id="GO:0005840">
    <property type="term" value="C:ribosome"/>
    <property type="evidence" value="ECO:0007669"/>
    <property type="project" value="UniProtKB-KW"/>
</dbReference>
<dbReference type="InterPro" id="IPR011029">
    <property type="entry name" value="DEATH-like_dom_sf"/>
</dbReference>
<dbReference type="CDD" id="cd17039">
    <property type="entry name" value="Ubl_ubiquitin_like"/>
    <property type="match status" value="1"/>
</dbReference>
<dbReference type="AlphaFoldDB" id="A0A1D2MUH2"/>
<dbReference type="Proteomes" id="UP000094527">
    <property type="component" value="Unassembled WGS sequence"/>
</dbReference>
<dbReference type="Gene3D" id="3.10.20.90">
    <property type="entry name" value="Phosphatidylinositol 3-kinase Catalytic Subunit, Chain A, domain 1"/>
    <property type="match status" value="1"/>
</dbReference>
<accession>A0A1D2MUH2</accession>
<keyword evidence="1" id="KW-1133">Transmembrane helix</keyword>
<dbReference type="InterPro" id="IPR019956">
    <property type="entry name" value="Ubiquitin_dom"/>
</dbReference>
<dbReference type="Gene3D" id="1.10.533.10">
    <property type="entry name" value="Death Domain, Fas"/>
    <property type="match status" value="1"/>
</dbReference>
<keyword evidence="1" id="KW-0812">Transmembrane</keyword>
<evidence type="ECO:0000313" key="3">
    <source>
        <dbReference type="EMBL" id="ODM96656.1"/>
    </source>
</evidence>
<feature type="domain" description="Ubiquitin-like" evidence="2">
    <location>
        <begin position="172"/>
        <end position="247"/>
    </location>
</feature>